<evidence type="ECO:0000313" key="3">
    <source>
        <dbReference type="EMBL" id="GAA4404702.1"/>
    </source>
</evidence>
<comment type="caution">
    <text evidence="3">The sequence shown here is derived from an EMBL/GenBank/DDBJ whole genome shotgun (WGS) entry which is preliminary data.</text>
</comment>
<dbReference type="SUPFAM" id="SSF52777">
    <property type="entry name" value="CoA-dependent acyltransferases"/>
    <property type="match status" value="1"/>
</dbReference>
<dbReference type="RefSeq" id="WP_345000869.1">
    <property type="nucleotide sequence ID" value="NZ_BAABFR010000127.1"/>
</dbReference>
<keyword evidence="4" id="KW-1185">Reference proteome</keyword>
<evidence type="ECO:0000259" key="2">
    <source>
        <dbReference type="Pfam" id="PF03007"/>
    </source>
</evidence>
<proteinExistence type="predicted"/>
<dbReference type="EMBL" id="BAABFR010000127">
    <property type="protein sequence ID" value="GAA4404702.1"/>
    <property type="molecule type" value="Genomic_DNA"/>
</dbReference>
<feature type="compositionally biased region" description="Pro residues" evidence="1">
    <location>
        <begin position="229"/>
        <end position="238"/>
    </location>
</feature>
<feature type="domain" description="O-acyltransferase WSD1-like N-terminal" evidence="2">
    <location>
        <begin position="47"/>
        <end position="251"/>
    </location>
</feature>
<dbReference type="Proteomes" id="UP001500635">
    <property type="component" value="Unassembled WGS sequence"/>
</dbReference>
<protein>
    <submittedName>
        <fullName evidence="3">Wax ester/triacylglycerol synthase family O-acyltransferase</fullName>
    </submittedName>
</protein>
<dbReference type="Pfam" id="PF03007">
    <property type="entry name" value="WS_DGAT_cat"/>
    <property type="match status" value="1"/>
</dbReference>
<dbReference type="InterPro" id="IPR004255">
    <property type="entry name" value="O-acyltransferase_WSD1_N"/>
</dbReference>
<name>A0ABP8KF72_9ACTN</name>
<organism evidence="3 4">
    <name type="scientific">Tsukamurella soli</name>
    <dbReference type="NCBI Taxonomy" id="644556"/>
    <lineage>
        <taxon>Bacteria</taxon>
        <taxon>Bacillati</taxon>
        <taxon>Actinomycetota</taxon>
        <taxon>Actinomycetes</taxon>
        <taxon>Mycobacteriales</taxon>
        <taxon>Tsukamurellaceae</taxon>
        <taxon>Tsukamurella</taxon>
    </lineage>
</organism>
<sequence>MTPGFGPVVFGARGSRLAASDARTLWSSALIPNDQFLLYCFDGTRQPVDRLARHLAARAATLPELRTRVAEVPGGLDYPYWVRGDAVDVRTHDGGDWVAGGGVRGVREAVAALFADQLDPRVAAWRLHLFGPVVGAPRCTAEGIVVVLQISHALADGRRASDIARRLLTRQPPDIDTVLPGRWGPVPAAAAAALGWVGFPTALARTVVRGAGAVPARSELDRRTEDGDVPPPADPCPPTSLNTRPGPARDIRLLVRGRADLAAGGSTVTVGGLTAISLALERLLTVRGEDVPGALTAEVTVARPRRGDEHNAFGNVSVPLHPGTPVSLRRSLIGRSLRAARDRAADPAWARIRAADASVPAVLARIGIRGFDIDTPPPVVGGATVVSSVARGDSDLVLGGGRVAFTAGFPALSPAMGVTHGIHGIGEVVTLTVTSAPEALPDPDGYAALLAAAVDELREA</sequence>
<reference evidence="4" key="1">
    <citation type="journal article" date="2019" name="Int. J. Syst. Evol. Microbiol.">
        <title>The Global Catalogue of Microorganisms (GCM) 10K type strain sequencing project: providing services to taxonomists for standard genome sequencing and annotation.</title>
        <authorList>
            <consortium name="The Broad Institute Genomics Platform"/>
            <consortium name="The Broad Institute Genome Sequencing Center for Infectious Disease"/>
            <person name="Wu L."/>
            <person name="Ma J."/>
        </authorList>
    </citation>
    <scope>NUCLEOTIDE SEQUENCE [LARGE SCALE GENOMIC DNA]</scope>
    <source>
        <strain evidence="4">JCM 17688</strain>
    </source>
</reference>
<evidence type="ECO:0000256" key="1">
    <source>
        <dbReference type="SAM" id="MobiDB-lite"/>
    </source>
</evidence>
<gene>
    <name evidence="3" type="ORF">GCM10023147_47400</name>
</gene>
<feature type="region of interest" description="Disordered" evidence="1">
    <location>
        <begin position="214"/>
        <end position="247"/>
    </location>
</feature>
<accession>A0ABP8KF72</accession>
<evidence type="ECO:0000313" key="4">
    <source>
        <dbReference type="Proteomes" id="UP001500635"/>
    </source>
</evidence>